<organism evidence="2 3">
    <name type="scientific">Corallococcus exiguus</name>
    <dbReference type="NCBI Taxonomy" id="83462"/>
    <lineage>
        <taxon>Bacteria</taxon>
        <taxon>Pseudomonadati</taxon>
        <taxon>Myxococcota</taxon>
        <taxon>Myxococcia</taxon>
        <taxon>Myxococcales</taxon>
        <taxon>Cystobacterineae</taxon>
        <taxon>Myxococcaceae</taxon>
        <taxon>Corallococcus</taxon>
    </lineage>
</organism>
<dbReference type="Proteomes" id="UP000537825">
    <property type="component" value="Unassembled WGS sequence"/>
</dbReference>
<evidence type="ECO:0000256" key="1">
    <source>
        <dbReference type="SAM" id="MobiDB-lite"/>
    </source>
</evidence>
<evidence type="ECO:0000313" key="3">
    <source>
        <dbReference type="Proteomes" id="UP000537825"/>
    </source>
</evidence>
<feature type="compositionally biased region" description="Basic and acidic residues" evidence="1">
    <location>
        <begin position="210"/>
        <end position="219"/>
    </location>
</feature>
<dbReference type="RefSeq" id="WP_161662800.1">
    <property type="nucleotide sequence ID" value="NZ_JAAAPK010000003.1"/>
</dbReference>
<accession>A0A7X5BU36</accession>
<sequence length="513" mass="53084">MLDILKGVANLLGGPMAAVTDLAGDALGLPPVLTNSIKTAAGVMTGNVMMAASGALGVADELKKNPSAKTEYCAPQNAAKAGAGYASSASSGASQAGGTSGSRSPLDPKLLDYADSLRTLEANFGYLDLLDGKKDGSLSHADLQRISHDKNVSPSLRDAAKFLVDNRGFFEQVDTAKKSLLMLKLPGLNDDRIELVGLQQESKRLAGEFAKYGRPERPGRPSPSPSDCAPPPTDCAPPSTGGGSRPGPGSGAGRPGTGGTGRPGSGTGSTDGGVSGRPGQGGGSTGGTGRPGSSGGSGAVDPDLQEYADALQVLDENWDTFDTAKGTKDGKLTMADLQAVLDSPAASSTLKRAAQFFTDHPEYWHRLEMAAGGGRDGVTSWQDLDAELDSVPKPSSGSGRSTGGSRARDIVDNPNLSIEQKVQALLMGITEDTDDELLDVMNEMASAREERATLGTSGSDKARGAKLDTSMQELELRLQTLMEKRKAMFDLMSNMSSKFNEMAKTAISNLRSA</sequence>
<evidence type="ECO:0000313" key="2">
    <source>
        <dbReference type="EMBL" id="NBC40817.1"/>
    </source>
</evidence>
<gene>
    <name evidence="2" type="ORF">GTZ93_13355</name>
</gene>
<protein>
    <submittedName>
        <fullName evidence="2">Uncharacterized protein</fullName>
    </submittedName>
</protein>
<reference evidence="2 3" key="1">
    <citation type="submission" date="2020-01" db="EMBL/GenBank/DDBJ databases">
        <title>The draft genome sequence of Corallococcus exiguus DSM 14696.</title>
        <authorList>
            <person name="Zhang X."/>
            <person name="Zhu H."/>
        </authorList>
    </citation>
    <scope>NUCLEOTIDE SEQUENCE [LARGE SCALE GENOMIC DNA]</scope>
    <source>
        <strain evidence="2 3">DSM 14696</strain>
    </source>
</reference>
<feature type="region of interest" description="Disordered" evidence="1">
    <location>
        <begin position="388"/>
        <end position="410"/>
    </location>
</feature>
<dbReference type="EMBL" id="JAAAPK010000003">
    <property type="protein sequence ID" value="NBC40817.1"/>
    <property type="molecule type" value="Genomic_DNA"/>
</dbReference>
<dbReference type="AlphaFoldDB" id="A0A7X5BU36"/>
<feature type="region of interest" description="Disordered" evidence="1">
    <location>
        <begin position="210"/>
        <end position="302"/>
    </location>
</feature>
<feature type="compositionally biased region" description="Low complexity" evidence="1">
    <location>
        <begin position="395"/>
        <end position="405"/>
    </location>
</feature>
<proteinExistence type="predicted"/>
<feature type="compositionally biased region" description="Pro residues" evidence="1">
    <location>
        <begin position="220"/>
        <end position="235"/>
    </location>
</feature>
<keyword evidence="3" id="KW-1185">Reference proteome</keyword>
<feature type="compositionally biased region" description="Gly residues" evidence="1">
    <location>
        <begin position="240"/>
        <end position="298"/>
    </location>
</feature>
<name>A0A7X5BU36_9BACT</name>
<comment type="caution">
    <text evidence="2">The sequence shown here is derived from an EMBL/GenBank/DDBJ whole genome shotgun (WGS) entry which is preliminary data.</text>
</comment>